<gene>
    <name evidence="1" type="primary">Nfu_g_1_012872</name>
</gene>
<reference evidence="1" key="2">
    <citation type="submission" date="2016-06" db="EMBL/GenBank/DDBJ databases">
        <title>The genome of a short-lived fish provides insights into sex chromosome evolution and the genetic control of aging.</title>
        <authorList>
            <person name="Reichwald K."/>
            <person name="Felder M."/>
            <person name="Petzold A."/>
            <person name="Koch P."/>
            <person name="Groth M."/>
            <person name="Platzer M."/>
        </authorList>
    </citation>
    <scope>NUCLEOTIDE SEQUENCE</scope>
    <source>
        <tissue evidence="1">Brain</tissue>
    </source>
</reference>
<accession>A0A1A8S5Z3</accession>
<reference evidence="1" key="1">
    <citation type="submission" date="2016-05" db="EMBL/GenBank/DDBJ databases">
        <authorList>
            <person name="Lavstsen T."/>
            <person name="Jespersen J.S."/>
        </authorList>
    </citation>
    <scope>NUCLEOTIDE SEQUENCE</scope>
    <source>
        <tissue evidence="1">Brain</tissue>
    </source>
</reference>
<sequence>IPECKTTFHKRTSVVVCEQLHSSPLRLIKTLLAPLSLKQMTSLIRYTHTQRNNWDLQNKLVLADFCACVGSLWFPPAD</sequence>
<evidence type="ECO:0000313" key="1">
    <source>
        <dbReference type="EMBL" id="SBS13676.1"/>
    </source>
</evidence>
<protein>
    <submittedName>
        <fullName evidence="1">Uncharacterized protein</fullName>
    </submittedName>
</protein>
<feature type="non-terminal residue" evidence="1">
    <location>
        <position position="1"/>
    </location>
</feature>
<proteinExistence type="predicted"/>
<name>A0A1A8S5Z3_9TELE</name>
<feature type="non-terminal residue" evidence="1">
    <location>
        <position position="78"/>
    </location>
</feature>
<dbReference type="AlphaFoldDB" id="A0A1A8S5Z3"/>
<organism evidence="1">
    <name type="scientific">Nothobranchius rachovii</name>
    <name type="common">bluefin notho</name>
    <dbReference type="NCBI Taxonomy" id="451742"/>
    <lineage>
        <taxon>Eukaryota</taxon>
        <taxon>Metazoa</taxon>
        <taxon>Chordata</taxon>
        <taxon>Craniata</taxon>
        <taxon>Vertebrata</taxon>
        <taxon>Euteleostomi</taxon>
        <taxon>Actinopterygii</taxon>
        <taxon>Neopterygii</taxon>
        <taxon>Teleostei</taxon>
        <taxon>Neoteleostei</taxon>
        <taxon>Acanthomorphata</taxon>
        <taxon>Ovalentaria</taxon>
        <taxon>Atherinomorphae</taxon>
        <taxon>Cyprinodontiformes</taxon>
        <taxon>Nothobranchiidae</taxon>
        <taxon>Nothobranchius</taxon>
    </lineage>
</organism>
<dbReference type="EMBL" id="HAEH01022269">
    <property type="protein sequence ID" value="SBS13676.1"/>
    <property type="molecule type" value="Transcribed_RNA"/>
</dbReference>